<dbReference type="InterPro" id="IPR014726">
    <property type="entry name" value="Ribosomal_uL2_dom3"/>
</dbReference>
<feature type="compositionally biased region" description="Polar residues" evidence="5">
    <location>
        <begin position="1"/>
        <end position="12"/>
    </location>
</feature>
<dbReference type="Gene3D" id="2.40.50.140">
    <property type="entry name" value="Nucleic acid-binding proteins"/>
    <property type="match status" value="1"/>
</dbReference>
<evidence type="ECO:0000259" key="7">
    <source>
        <dbReference type="SMART" id="SM01383"/>
    </source>
</evidence>
<dbReference type="InterPro" id="IPR012340">
    <property type="entry name" value="NA-bd_OB-fold"/>
</dbReference>
<dbReference type="Pfam" id="PF03947">
    <property type="entry name" value="Ribosomal_L2_C"/>
    <property type="match status" value="1"/>
</dbReference>
<evidence type="ECO:0000256" key="1">
    <source>
        <dbReference type="ARBA" id="ARBA00005636"/>
    </source>
</evidence>
<feature type="region of interest" description="Disordered" evidence="5">
    <location>
        <begin position="221"/>
        <end position="259"/>
    </location>
</feature>
<dbReference type="GO" id="GO:0003723">
    <property type="term" value="F:RNA binding"/>
    <property type="evidence" value="ECO:0007669"/>
    <property type="project" value="InterPro"/>
</dbReference>
<feature type="domain" description="Large ribosomal subunit protein uL2 RNA-binding" evidence="7">
    <location>
        <begin position="40"/>
        <end position="115"/>
    </location>
</feature>
<dbReference type="AlphaFoldDB" id="A0A7C1HGI1"/>
<evidence type="ECO:0000259" key="6">
    <source>
        <dbReference type="SMART" id="SM01382"/>
    </source>
</evidence>
<dbReference type="PANTHER" id="PTHR13691">
    <property type="entry name" value="RIBOSOMAL PROTEIN L2"/>
    <property type="match status" value="1"/>
</dbReference>
<organism evidence="8">
    <name type="scientific">candidate division WWE3 bacterium</name>
    <dbReference type="NCBI Taxonomy" id="2053526"/>
    <lineage>
        <taxon>Bacteria</taxon>
        <taxon>Katanobacteria</taxon>
    </lineage>
</organism>
<feature type="domain" description="Large ribosomal subunit protein uL2 C-terminal" evidence="6">
    <location>
        <begin position="121"/>
        <end position="251"/>
    </location>
</feature>
<name>A0A7C1HGI1_UNCKA</name>
<comment type="similarity">
    <text evidence="1">Belongs to the universal ribosomal protein uL2 family.</text>
</comment>
<accession>A0A7C1HGI1</accession>
<dbReference type="SUPFAM" id="SSF50104">
    <property type="entry name" value="Translation proteins SH3-like domain"/>
    <property type="match status" value="1"/>
</dbReference>
<feature type="region of interest" description="Disordered" evidence="5">
    <location>
        <begin position="1"/>
        <end position="20"/>
    </location>
</feature>
<dbReference type="Gene3D" id="2.30.30.30">
    <property type="match status" value="1"/>
</dbReference>
<proteinExistence type="inferred from homology"/>
<dbReference type="InterPro" id="IPR022666">
    <property type="entry name" value="Ribosomal_uL2_RNA-bd_dom"/>
</dbReference>
<dbReference type="Gene3D" id="4.10.950.10">
    <property type="entry name" value="Ribosomal protein L2, domain 3"/>
    <property type="match status" value="1"/>
</dbReference>
<dbReference type="PANTHER" id="PTHR13691:SF5">
    <property type="entry name" value="LARGE RIBOSOMAL SUBUNIT PROTEIN UL2M"/>
    <property type="match status" value="1"/>
</dbReference>
<keyword evidence="2 8" id="KW-0689">Ribosomal protein</keyword>
<comment type="caution">
    <text evidence="8">The sequence shown here is derived from an EMBL/GenBank/DDBJ whole genome shotgun (WGS) entry which is preliminary data.</text>
</comment>
<evidence type="ECO:0000256" key="3">
    <source>
        <dbReference type="ARBA" id="ARBA00023274"/>
    </source>
</evidence>
<reference evidence="8" key="1">
    <citation type="journal article" date="2020" name="mSystems">
        <title>Genome- and Community-Level Interaction Insights into Carbon Utilization and Element Cycling Functions of Hydrothermarchaeota in Hydrothermal Sediment.</title>
        <authorList>
            <person name="Zhou Z."/>
            <person name="Liu Y."/>
            <person name="Xu W."/>
            <person name="Pan J."/>
            <person name="Luo Z.H."/>
            <person name="Li M."/>
        </authorList>
    </citation>
    <scope>NUCLEOTIDE SEQUENCE [LARGE SCALE GENOMIC DNA]</scope>
    <source>
        <strain evidence="8">SpSt-1219</strain>
    </source>
</reference>
<evidence type="ECO:0000313" key="8">
    <source>
        <dbReference type="EMBL" id="HDQ88571.1"/>
    </source>
</evidence>
<dbReference type="Proteomes" id="UP000886066">
    <property type="component" value="Unassembled WGS sequence"/>
</dbReference>
<dbReference type="PIRSF" id="PIRSF002158">
    <property type="entry name" value="Ribosomal_L2"/>
    <property type="match status" value="1"/>
</dbReference>
<dbReference type="InterPro" id="IPR002171">
    <property type="entry name" value="Ribosomal_uL2"/>
</dbReference>
<dbReference type="SMART" id="SM01382">
    <property type="entry name" value="Ribosomal_L2_C"/>
    <property type="match status" value="1"/>
</dbReference>
<dbReference type="FunFam" id="2.30.30.30:FF:000001">
    <property type="entry name" value="50S ribosomal protein L2"/>
    <property type="match status" value="1"/>
</dbReference>
<keyword evidence="3" id="KW-0687">Ribonucleoprotein</keyword>
<dbReference type="InterPro" id="IPR014722">
    <property type="entry name" value="Rib_uL2_dom2"/>
</dbReference>
<evidence type="ECO:0000256" key="5">
    <source>
        <dbReference type="SAM" id="MobiDB-lite"/>
    </source>
</evidence>
<gene>
    <name evidence="8" type="ORF">ENN92_00260</name>
</gene>
<dbReference type="InterPro" id="IPR022669">
    <property type="entry name" value="Ribosomal_uL2_C"/>
</dbReference>
<dbReference type="GO" id="GO:0003735">
    <property type="term" value="F:structural constituent of ribosome"/>
    <property type="evidence" value="ECO:0007669"/>
    <property type="project" value="InterPro"/>
</dbReference>
<dbReference type="GO" id="GO:0002181">
    <property type="term" value="P:cytoplasmic translation"/>
    <property type="evidence" value="ECO:0007669"/>
    <property type="project" value="TreeGrafter"/>
</dbReference>
<sequence length="277" mass="30512">MLKSYRPTSPSQRNRKSLKKDVDFVRPNKRLTRPLKGPFARAGGTITVRDRSRGAKKHYRIIDFKRNKFDIEGTVASIEHDPNRGANIALINYVDGEKRYILAPLGLEKGHKVVSSSNASITVGNTLPIKNIPLGTEVHNVELNPGQGGKMARGAGTYVTLVAIDGNYANVKLPSGEIKKILVECLATVGTLTNPELRNVNLGKAGRNRHLGVRPHVRGVAHASPRQHPHGGSYKDNGVGMLGPKTPWGKPARGVKTRKRTHTTKYIVKERRRGKKR</sequence>
<dbReference type="SMART" id="SM01383">
    <property type="entry name" value="Ribosomal_L2"/>
    <property type="match status" value="1"/>
</dbReference>
<dbReference type="Pfam" id="PF00181">
    <property type="entry name" value="Ribosomal_L2_N"/>
    <property type="match status" value="1"/>
</dbReference>
<evidence type="ECO:0000256" key="4">
    <source>
        <dbReference type="ARBA" id="ARBA00035459"/>
    </source>
</evidence>
<dbReference type="NCBIfam" id="TIGR01171">
    <property type="entry name" value="rplB_bact"/>
    <property type="match status" value="1"/>
</dbReference>
<dbReference type="GO" id="GO:0016740">
    <property type="term" value="F:transferase activity"/>
    <property type="evidence" value="ECO:0007669"/>
    <property type="project" value="InterPro"/>
</dbReference>
<dbReference type="InterPro" id="IPR008991">
    <property type="entry name" value="Translation_prot_SH3-like_sf"/>
</dbReference>
<dbReference type="GO" id="GO:0015934">
    <property type="term" value="C:large ribosomal subunit"/>
    <property type="evidence" value="ECO:0007669"/>
    <property type="project" value="InterPro"/>
</dbReference>
<dbReference type="EMBL" id="DSDM01000016">
    <property type="protein sequence ID" value="HDQ88571.1"/>
    <property type="molecule type" value="Genomic_DNA"/>
</dbReference>
<dbReference type="InterPro" id="IPR005880">
    <property type="entry name" value="Ribosomal_uL2_bac/org-type"/>
</dbReference>
<protein>
    <recommendedName>
        <fullName evidence="4">50S ribosomal protein L2</fullName>
    </recommendedName>
</protein>
<dbReference type="SUPFAM" id="SSF50249">
    <property type="entry name" value="Nucleic acid-binding proteins"/>
    <property type="match status" value="1"/>
</dbReference>
<evidence type="ECO:0000256" key="2">
    <source>
        <dbReference type="ARBA" id="ARBA00022980"/>
    </source>
</evidence>